<dbReference type="InterPro" id="IPR049931">
    <property type="entry name" value="PIN_VapC-like"/>
</dbReference>
<keyword evidence="4" id="KW-1185">Reference proteome</keyword>
<accession>A0A2T1DF46</accession>
<name>A0A2T1DF46_9CYAN</name>
<evidence type="ECO:0000313" key="3">
    <source>
        <dbReference type="EMBL" id="PSB19118.1"/>
    </source>
</evidence>
<dbReference type="RefSeq" id="WP_073070469.1">
    <property type="nucleotide sequence ID" value="NZ_MPPI01000007.1"/>
</dbReference>
<gene>
    <name evidence="3" type="ORF">C7B65_12610</name>
</gene>
<dbReference type="OrthoDB" id="570866at2"/>
<keyword evidence="2" id="KW-1133">Transmembrane helix</keyword>
<sequence length="265" mass="29511">MSDLPPILLLLDLSALLVSKPREWQEFTRLGNCYVPQLVYQEIQALSQIGIERNHEHTAKEFCRFFAESNWQLTGVGALHPSLQPSDGQNMSKRARLAQAVSECAYGFARNSPGRLVVLISNDQPLLKRVQSLGVANLSGVPVSAMLIWSRSGRRPPIVAQHLQAMRSNTVTVSGMTTPRRLQTSSSLPKVAPRPLREPQPKVRPVQPLYNHPSTFHQIGSGVSTLVAVAIALSIIWYIVQPKSFNQFLRQRNLPTLPEIPSMQK</sequence>
<dbReference type="STRING" id="1920490.GCA_001895925_04376"/>
<dbReference type="CDD" id="cd18710">
    <property type="entry name" value="PIN_VapC-like"/>
    <property type="match status" value="1"/>
</dbReference>
<dbReference type="EMBL" id="PVWG01000012">
    <property type="protein sequence ID" value="PSB19118.1"/>
    <property type="molecule type" value="Genomic_DNA"/>
</dbReference>
<evidence type="ECO:0000256" key="2">
    <source>
        <dbReference type="SAM" id="Phobius"/>
    </source>
</evidence>
<comment type="caution">
    <text evidence="3">The sequence shown here is derived from an EMBL/GenBank/DDBJ whole genome shotgun (WGS) entry which is preliminary data.</text>
</comment>
<dbReference type="Proteomes" id="UP000238634">
    <property type="component" value="Unassembled WGS sequence"/>
</dbReference>
<keyword evidence="2" id="KW-0472">Membrane</keyword>
<keyword evidence="2" id="KW-0812">Transmembrane</keyword>
<dbReference type="AlphaFoldDB" id="A0A2T1DF46"/>
<evidence type="ECO:0000256" key="1">
    <source>
        <dbReference type="SAM" id="MobiDB-lite"/>
    </source>
</evidence>
<feature type="transmembrane region" description="Helical" evidence="2">
    <location>
        <begin position="219"/>
        <end position="240"/>
    </location>
</feature>
<feature type="compositionally biased region" description="Polar residues" evidence="1">
    <location>
        <begin position="179"/>
        <end position="188"/>
    </location>
</feature>
<reference evidence="3 4" key="2">
    <citation type="submission" date="2018-03" db="EMBL/GenBank/DDBJ databases">
        <title>The ancient ancestry and fast evolution of plastids.</title>
        <authorList>
            <person name="Moore K.R."/>
            <person name="Magnabosco C."/>
            <person name="Momper L."/>
            <person name="Gold D.A."/>
            <person name="Bosak T."/>
            <person name="Fournier G.P."/>
        </authorList>
    </citation>
    <scope>NUCLEOTIDE SEQUENCE [LARGE SCALE GENOMIC DNA]</scope>
    <source>
        <strain evidence="3 4">ULC007</strain>
    </source>
</reference>
<evidence type="ECO:0000313" key="4">
    <source>
        <dbReference type="Proteomes" id="UP000238634"/>
    </source>
</evidence>
<protein>
    <submittedName>
        <fullName evidence="3">Uncharacterized protein</fullName>
    </submittedName>
</protein>
<proteinExistence type="predicted"/>
<feature type="region of interest" description="Disordered" evidence="1">
    <location>
        <begin position="179"/>
        <end position="204"/>
    </location>
</feature>
<reference evidence="3 4" key="1">
    <citation type="submission" date="2018-02" db="EMBL/GenBank/DDBJ databases">
        <authorList>
            <person name="Cohen D.B."/>
            <person name="Kent A.D."/>
        </authorList>
    </citation>
    <scope>NUCLEOTIDE SEQUENCE [LARGE SCALE GENOMIC DNA]</scope>
    <source>
        <strain evidence="3 4">ULC007</strain>
    </source>
</reference>
<organism evidence="3 4">
    <name type="scientific">Phormidesmis priestleyi ULC007</name>
    <dbReference type="NCBI Taxonomy" id="1920490"/>
    <lineage>
        <taxon>Bacteria</taxon>
        <taxon>Bacillati</taxon>
        <taxon>Cyanobacteriota</taxon>
        <taxon>Cyanophyceae</taxon>
        <taxon>Leptolyngbyales</taxon>
        <taxon>Leptolyngbyaceae</taxon>
        <taxon>Phormidesmis</taxon>
    </lineage>
</organism>